<dbReference type="InterPro" id="IPR001320">
    <property type="entry name" value="Iontro_rcpt_C"/>
</dbReference>
<dbReference type="Pfam" id="PF00060">
    <property type="entry name" value="Lig_chan"/>
    <property type="match status" value="1"/>
</dbReference>
<evidence type="ECO:0000313" key="16">
    <source>
        <dbReference type="Proteomes" id="UP001381693"/>
    </source>
</evidence>
<dbReference type="InterPro" id="IPR019594">
    <property type="entry name" value="Glu/Gly-bd"/>
</dbReference>
<evidence type="ECO:0000256" key="6">
    <source>
        <dbReference type="ARBA" id="ARBA00022989"/>
    </source>
</evidence>
<evidence type="ECO:0000256" key="3">
    <source>
        <dbReference type="ARBA" id="ARBA00022448"/>
    </source>
</evidence>
<feature type="transmembrane region" description="Helical" evidence="13">
    <location>
        <begin position="481"/>
        <end position="499"/>
    </location>
</feature>
<comment type="caution">
    <text evidence="15">The sequence shown here is derived from an EMBL/GenBank/DDBJ whole genome shotgun (WGS) entry which is preliminary data.</text>
</comment>
<evidence type="ECO:0000256" key="9">
    <source>
        <dbReference type="ARBA" id="ARBA00023170"/>
    </source>
</evidence>
<gene>
    <name evidence="15" type="ORF">SK128_005688</name>
</gene>
<name>A0AAN8WWH1_HALRR</name>
<dbReference type="SUPFAM" id="SSF53850">
    <property type="entry name" value="Periplasmic binding protein-like II"/>
    <property type="match status" value="1"/>
</dbReference>
<dbReference type="GO" id="GO:0015276">
    <property type="term" value="F:ligand-gated monoatomic ion channel activity"/>
    <property type="evidence" value="ECO:0007669"/>
    <property type="project" value="InterPro"/>
</dbReference>
<feature type="transmembrane region" description="Helical" evidence="13">
    <location>
        <begin position="506"/>
        <end position="524"/>
    </location>
</feature>
<keyword evidence="16" id="KW-1185">Reference proteome</keyword>
<keyword evidence="3" id="KW-0813">Transport</keyword>
<feature type="transmembrane region" description="Helical" evidence="13">
    <location>
        <begin position="751"/>
        <end position="770"/>
    </location>
</feature>
<proteinExistence type="inferred from homology"/>
<evidence type="ECO:0000256" key="2">
    <source>
        <dbReference type="ARBA" id="ARBA00008685"/>
    </source>
</evidence>
<evidence type="ECO:0000259" key="14">
    <source>
        <dbReference type="SMART" id="SM00918"/>
    </source>
</evidence>
<keyword evidence="6 13" id="KW-1133">Transmembrane helix</keyword>
<accession>A0AAN8WWH1</accession>
<keyword evidence="7" id="KW-0406">Ion transport</keyword>
<dbReference type="AlphaFoldDB" id="A0AAN8WWH1"/>
<dbReference type="Gene3D" id="1.10.287.70">
    <property type="match status" value="1"/>
</dbReference>
<dbReference type="PANTHER" id="PTHR42643">
    <property type="entry name" value="IONOTROPIC RECEPTOR 20A-RELATED"/>
    <property type="match status" value="1"/>
</dbReference>
<evidence type="ECO:0000256" key="8">
    <source>
        <dbReference type="ARBA" id="ARBA00023136"/>
    </source>
</evidence>
<keyword evidence="4" id="KW-1003">Cell membrane</keyword>
<sequence>MRVHHVIIFVLFPYLGKNKNLESGADLSNGSKNLLDVISERLAKSDAISINVLRGMPDKNTSEYSLYQEHFQEDHTNDCIYTENNSRDSIIHLKNETATCHNQTKDKVGRTFSPLRDSGANVHSIFGASDGTRAVGAMVWQMLETHVQGCHFVMVSQDTGNLLISYLIRLSVKVLQPHVVVDTTKLTGEDSEFLISNLLLGGNTTTCRTIFVDLTSGGQNSIFRLLAASKLWLWPDAWIVIVGNAEGVKLVLNDAALRNALRPLYLALPESLLKDLSNDNVFTALKVSKPRQINNDKLNEFKGIPNVYARCLYCKNGNPDIVLIFSWMLGEGTMPGLLDPFPNQLGQMEGHRIKFVGMSVFPFGNYVIELSDSKPRLILLDSLDKRMLETVSTKYNFTFDFNPPEDKQFGIPLGNGSWTGLVGAIQTGSADATTIIANNAERSQIFDHLRAYLADPIAVVSIKPHLLPQFTIVLRPFTENVWMYLFVSVILWGAVFWVVQKISFAFTGYSISPVDSVLYGWSILIQNAPSRTPSNASAQVMLGFWLLACIAITTAYTSSLVSHLTVQTITKPINSWEELPGIPDWKWGLEEKLFKSTVFTYLKESDNPNIKIVFQHMESVNVSEGLRRVSEGGFSLFIQYITIDSIIASYYTDDYGRNPYYVGVKGQIFTTDFGWGIRKGAPYRDSIQDVMNRMLESGITNYWTKIITSSRVSVNRRTASPEQQMWRNGNVFEQQSIPDDEKKTVLRLKHMMGVFITLLLGYIIAFIVFLKEKMFYQ</sequence>
<keyword evidence="12" id="KW-0407">Ion channel</keyword>
<evidence type="ECO:0000256" key="7">
    <source>
        <dbReference type="ARBA" id="ARBA00023065"/>
    </source>
</evidence>
<comment type="similarity">
    <text evidence="2">Belongs to the glutamate-gated ion channel (TC 1.A.10.1) family.</text>
</comment>
<organism evidence="15 16">
    <name type="scientific">Halocaridina rubra</name>
    <name type="common">Hawaiian red shrimp</name>
    <dbReference type="NCBI Taxonomy" id="373956"/>
    <lineage>
        <taxon>Eukaryota</taxon>
        <taxon>Metazoa</taxon>
        <taxon>Ecdysozoa</taxon>
        <taxon>Arthropoda</taxon>
        <taxon>Crustacea</taxon>
        <taxon>Multicrustacea</taxon>
        <taxon>Malacostraca</taxon>
        <taxon>Eumalacostraca</taxon>
        <taxon>Eucarida</taxon>
        <taxon>Decapoda</taxon>
        <taxon>Pleocyemata</taxon>
        <taxon>Caridea</taxon>
        <taxon>Atyoidea</taxon>
        <taxon>Atyidae</taxon>
        <taxon>Halocaridina</taxon>
    </lineage>
</organism>
<dbReference type="PANTHER" id="PTHR42643:SF24">
    <property type="entry name" value="IONOTROPIC RECEPTOR 60A"/>
    <property type="match status" value="1"/>
</dbReference>
<evidence type="ECO:0000313" key="15">
    <source>
        <dbReference type="EMBL" id="KAK7068609.1"/>
    </source>
</evidence>
<feature type="transmembrane region" description="Helical" evidence="13">
    <location>
        <begin position="544"/>
        <end position="566"/>
    </location>
</feature>
<reference evidence="15 16" key="1">
    <citation type="submission" date="2023-11" db="EMBL/GenBank/DDBJ databases">
        <title>Halocaridina rubra genome assembly.</title>
        <authorList>
            <person name="Smith C."/>
        </authorList>
    </citation>
    <scope>NUCLEOTIDE SEQUENCE [LARGE SCALE GENOMIC DNA]</scope>
    <source>
        <strain evidence="15">EP-1</strain>
        <tissue evidence="15">Whole</tissue>
    </source>
</reference>
<dbReference type="InterPro" id="IPR052192">
    <property type="entry name" value="Insect_Ionotropic_Sensory_Rcpt"/>
</dbReference>
<evidence type="ECO:0000256" key="5">
    <source>
        <dbReference type="ARBA" id="ARBA00022692"/>
    </source>
</evidence>
<evidence type="ECO:0000256" key="4">
    <source>
        <dbReference type="ARBA" id="ARBA00022475"/>
    </source>
</evidence>
<evidence type="ECO:0000256" key="10">
    <source>
        <dbReference type="ARBA" id="ARBA00023180"/>
    </source>
</evidence>
<evidence type="ECO:0000256" key="13">
    <source>
        <dbReference type="SAM" id="Phobius"/>
    </source>
</evidence>
<keyword evidence="9" id="KW-0675">Receptor</keyword>
<dbReference type="EMBL" id="JAXCGZ010017183">
    <property type="protein sequence ID" value="KAK7068609.1"/>
    <property type="molecule type" value="Genomic_DNA"/>
</dbReference>
<protein>
    <recommendedName>
        <fullName evidence="14">Ionotropic glutamate receptor L-glutamate and glycine-binding domain-containing protein</fullName>
    </recommendedName>
</protein>
<evidence type="ECO:0000256" key="11">
    <source>
        <dbReference type="ARBA" id="ARBA00023286"/>
    </source>
</evidence>
<keyword evidence="5 13" id="KW-0812">Transmembrane</keyword>
<dbReference type="GO" id="GO:0005886">
    <property type="term" value="C:plasma membrane"/>
    <property type="evidence" value="ECO:0007669"/>
    <property type="project" value="UniProtKB-SubCell"/>
</dbReference>
<feature type="domain" description="Ionotropic glutamate receptor L-glutamate and glycine-binding" evidence="14">
    <location>
        <begin position="365"/>
        <end position="427"/>
    </location>
</feature>
<keyword evidence="8 13" id="KW-0472">Membrane</keyword>
<keyword evidence="10" id="KW-0325">Glycoprotein</keyword>
<dbReference type="GO" id="GO:0050906">
    <property type="term" value="P:detection of stimulus involved in sensory perception"/>
    <property type="evidence" value="ECO:0007669"/>
    <property type="project" value="UniProtKB-ARBA"/>
</dbReference>
<dbReference type="Gene3D" id="3.40.190.10">
    <property type="entry name" value="Periplasmic binding protein-like II"/>
    <property type="match status" value="1"/>
</dbReference>
<dbReference type="SMART" id="SM00918">
    <property type="entry name" value="Lig_chan-Glu_bd"/>
    <property type="match status" value="1"/>
</dbReference>
<evidence type="ECO:0000256" key="1">
    <source>
        <dbReference type="ARBA" id="ARBA00004651"/>
    </source>
</evidence>
<comment type="subcellular location">
    <subcellularLocation>
        <location evidence="1">Cell membrane</location>
        <topology evidence="1">Multi-pass membrane protein</topology>
    </subcellularLocation>
</comment>
<dbReference type="Proteomes" id="UP001381693">
    <property type="component" value="Unassembled WGS sequence"/>
</dbReference>
<evidence type="ECO:0000256" key="12">
    <source>
        <dbReference type="ARBA" id="ARBA00023303"/>
    </source>
</evidence>
<dbReference type="Pfam" id="PF10613">
    <property type="entry name" value="Lig_chan-Glu_bd"/>
    <property type="match status" value="1"/>
</dbReference>
<keyword evidence="11" id="KW-1071">Ligand-gated ion channel</keyword>